<accession>A0AA45HTQ3</accession>
<evidence type="ECO:0000313" key="2">
    <source>
        <dbReference type="Proteomes" id="UP000248776"/>
    </source>
</evidence>
<gene>
    <name evidence="1" type="ORF">CKU37_08880</name>
</gene>
<comment type="caution">
    <text evidence="1">The sequence shown here is derived from an EMBL/GenBank/DDBJ whole genome shotgun (WGS) entry which is preliminary data.</text>
</comment>
<organism evidence="1 2">
    <name type="scientific">Streptococcus salivarius</name>
    <dbReference type="NCBI Taxonomy" id="1304"/>
    <lineage>
        <taxon>Bacteria</taxon>
        <taxon>Bacillati</taxon>
        <taxon>Bacillota</taxon>
        <taxon>Bacilli</taxon>
        <taxon>Lactobacillales</taxon>
        <taxon>Streptococcaceae</taxon>
        <taxon>Streptococcus</taxon>
    </lineage>
</organism>
<evidence type="ECO:0008006" key="3">
    <source>
        <dbReference type="Google" id="ProtNLM"/>
    </source>
</evidence>
<name>A0AA45HTQ3_STRSL</name>
<dbReference type="AlphaFoldDB" id="A0AA45HTQ3"/>
<evidence type="ECO:0000313" key="1">
    <source>
        <dbReference type="EMBL" id="PZD55802.1"/>
    </source>
</evidence>
<dbReference type="Proteomes" id="UP000248776">
    <property type="component" value="Unassembled WGS sequence"/>
</dbReference>
<sequence>MNISYTHSTRKSRYSHLSTTVQGKISSHLKIGRKPVEIACLLGRKRSTISREVKLGTLTQF</sequence>
<proteinExistence type="predicted"/>
<reference evidence="1 2" key="1">
    <citation type="submission" date="2017-08" db="EMBL/GenBank/DDBJ databases">
        <title>Streptococcus salivarius strain HS0302 Genome.</title>
        <authorList>
            <person name="Smith J."/>
            <person name="Deng P."/>
            <person name="Geng M."/>
        </authorList>
    </citation>
    <scope>NUCLEOTIDE SEQUENCE [LARGE SCALE GENOMIC DNA]</scope>
    <source>
        <strain evidence="1 2">HS0302</strain>
    </source>
</reference>
<protein>
    <recommendedName>
        <fullName evidence="3">IS30 family transposase</fullName>
    </recommendedName>
</protein>
<dbReference type="EMBL" id="NSIW01000018">
    <property type="protein sequence ID" value="PZD55802.1"/>
    <property type="molecule type" value="Genomic_DNA"/>
</dbReference>